<gene>
    <name evidence="1" type="ORF">SAMN05444716_101514</name>
</gene>
<sequence length="81" mass="9678">MTRAKRPRPPEPEYPVYVGSFGDDHRYRLVWLRGVGWEPLSEEEFEPRIRQLFPDIDLDDPEQVHWADRPQEWPAWHPGAA</sequence>
<name>A0A1I6PHL2_9ACTN</name>
<evidence type="ECO:0000313" key="1">
    <source>
        <dbReference type="EMBL" id="SFS39702.1"/>
    </source>
</evidence>
<dbReference type="RefSeq" id="WP_051131047.1">
    <property type="nucleotide sequence ID" value="NZ_CP054938.1"/>
</dbReference>
<keyword evidence="2" id="KW-1185">Reference proteome</keyword>
<proteinExistence type="predicted"/>
<dbReference type="Proteomes" id="UP000198873">
    <property type="component" value="Unassembled WGS sequence"/>
</dbReference>
<accession>A0A1I6PHL2</accession>
<reference evidence="2" key="1">
    <citation type="submission" date="2016-10" db="EMBL/GenBank/DDBJ databases">
        <authorList>
            <person name="Varghese N."/>
            <person name="Submissions S."/>
        </authorList>
    </citation>
    <scope>NUCLEOTIDE SEQUENCE [LARGE SCALE GENOMIC DNA]</scope>
    <source>
        <strain evidence="2">CGMCC 4.7047</strain>
    </source>
</reference>
<organism evidence="1 2">
    <name type="scientific">Streptomyces harbinensis</name>
    <dbReference type="NCBI Taxonomy" id="1176198"/>
    <lineage>
        <taxon>Bacteria</taxon>
        <taxon>Bacillati</taxon>
        <taxon>Actinomycetota</taxon>
        <taxon>Actinomycetes</taxon>
        <taxon>Kitasatosporales</taxon>
        <taxon>Streptomycetaceae</taxon>
        <taxon>Streptomyces</taxon>
    </lineage>
</organism>
<evidence type="ECO:0000313" key="2">
    <source>
        <dbReference type="Proteomes" id="UP000198873"/>
    </source>
</evidence>
<dbReference type="EMBL" id="FPAB01000001">
    <property type="protein sequence ID" value="SFS39702.1"/>
    <property type="molecule type" value="Genomic_DNA"/>
</dbReference>
<protein>
    <submittedName>
        <fullName evidence="1">Uncharacterized protein</fullName>
    </submittedName>
</protein>
<dbReference type="AlphaFoldDB" id="A0A1I6PHL2"/>